<name>A0A923HZE6_9FIRM</name>
<comment type="similarity">
    <text evidence="1">Belongs to the CpsD/CapB family.</text>
</comment>
<organism evidence="10 11">
    <name type="scientific">Acetobacterium paludosum</name>
    <dbReference type="NCBI Taxonomy" id="52693"/>
    <lineage>
        <taxon>Bacteria</taxon>
        <taxon>Bacillati</taxon>
        <taxon>Bacillota</taxon>
        <taxon>Clostridia</taxon>
        <taxon>Eubacteriales</taxon>
        <taxon>Eubacteriaceae</taxon>
        <taxon>Acetobacterium</taxon>
    </lineage>
</organism>
<dbReference type="AlphaFoldDB" id="A0A923HZE6"/>
<dbReference type="EC" id="2.7.10.2" evidence="2"/>
<dbReference type="InterPro" id="IPR050445">
    <property type="entry name" value="Bact_polysacc_biosynth/exp"/>
</dbReference>
<accession>A0A923HZE6</accession>
<evidence type="ECO:0000256" key="2">
    <source>
        <dbReference type="ARBA" id="ARBA00011903"/>
    </source>
</evidence>
<dbReference type="PANTHER" id="PTHR32309:SF13">
    <property type="entry name" value="FERRIC ENTEROBACTIN TRANSPORT PROTEIN FEPE"/>
    <property type="match status" value="1"/>
</dbReference>
<reference evidence="10" key="1">
    <citation type="submission" date="2019-10" db="EMBL/GenBank/DDBJ databases">
        <authorList>
            <person name="Ross D.E."/>
            <person name="Gulliver D."/>
        </authorList>
    </citation>
    <scope>NUCLEOTIDE SEQUENCE</scope>
    <source>
        <strain evidence="10">DER-2019</strain>
    </source>
</reference>
<evidence type="ECO:0000256" key="1">
    <source>
        <dbReference type="ARBA" id="ARBA00007316"/>
    </source>
</evidence>
<keyword evidence="3 10" id="KW-0808">Transferase</keyword>
<dbReference type="Pfam" id="PF13614">
    <property type="entry name" value="AAA_31"/>
    <property type="match status" value="1"/>
</dbReference>
<dbReference type="PANTHER" id="PTHR32309">
    <property type="entry name" value="TYROSINE-PROTEIN KINASE"/>
    <property type="match status" value="1"/>
</dbReference>
<keyword evidence="7" id="KW-0829">Tyrosine-protein kinase</keyword>
<dbReference type="Gene3D" id="3.40.50.300">
    <property type="entry name" value="P-loop containing nucleotide triphosphate hydrolases"/>
    <property type="match status" value="1"/>
</dbReference>
<dbReference type="InterPro" id="IPR025669">
    <property type="entry name" value="AAA_dom"/>
</dbReference>
<reference evidence="10" key="2">
    <citation type="submission" date="2020-10" db="EMBL/GenBank/DDBJ databases">
        <title>Comparative genomics of the Acetobacterium genus.</title>
        <authorList>
            <person name="Marshall C."/>
            <person name="May H."/>
            <person name="Norman S."/>
        </authorList>
    </citation>
    <scope>NUCLEOTIDE SEQUENCE</scope>
    <source>
        <strain evidence="10">DER-2019</strain>
    </source>
</reference>
<dbReference type="InterPro" id="IPR027417">
    <property type="entry name" value="P-loop_NTPase"/>
</dbReference>
<comment type="catalytic activity">
    <reaction evidence="8">
        <text>L-tyrosyl-[protein] + ATP = O-phospho-L-tyrosyl-[protein] + ADP + H(+)</text>
        <dbReference type="Rhea" id="RHEA:10596"/>
        <dbReference type="Rhea" id="RHEA-COMP:10136"/>
        <dbReference type="Rhea" id="RHEA-COMP:20101"/>
        <dbReference type="ChEBI" id="CHEBI:15378"/>
        <dbReference type="ChEBI" id="CHEBI:30616"/>
        <dbReference type="ChEBI" id="CHEBI:46858"/>
        <dbReference type="ChEBI" id="CHEBI:61978"/>
        <dbReference type="ChEBI" id="CHEBI:456216"/>
        <dbReference type="EC" id="2.7.10.2"/>
    </reaction>
</comment>
<evidence type="ECO:0000256" key="5">
    <source>
        <dbReference type="ARBA" id="ARBA00022777"/>
    </source>
</evidence>
<evidence type="ECO:0000313" key="11">
    <source>
        <dbReference type="Proteomes" id="UP000616595"/>
    </source>
</evidence>
<keyword evidence="5" id="KW-0418">Kinase</keyword>
<keyword evidence="6" id="KW-0067">ATP-binding</keyword>
<dbReference type="SUPFAM" id="SSF52540">
    <property type="entry name" value="P-loop containing nucleoside triphosphate hydrolases"/>
    <property type="match status" value="1"/>
</dbReference>
<evidence type="ECO:0000259" key="9">
    <source>
        <dbReference type="Pfam" id="PF13614"/>
    </source>
</evidence>
<comment type="caution">
    <text evidence="10">The sequence shown here is derived from an EMBL/GenBank/DDBJ whole genome shotgun (WGS) entry which is preliminary data.</text>
</comment>
<protein>
    <recommendedName>
        <fullName evidence="2">non-specific protein-tyrosine kinase</fullName>
        <ecNumber evidence="2">2.7.10.2</ecNumber>
    </recommendedName>
</protein>
<dbReference type="GO" id="GO:0005524">
    <property type="term" value="F:ATP binding"/>
    <property type="evidence" value="ECO:0007669"/>
    <property type="project" value="UniProtKB-KW"/>
</dbReference>
<feature type="domain" description="AAA" evidence="9">
    <location>
        <begin position="75"/>
        <end position="208"/>
    </location>
</feature>
<sequence length="258" mass="28851">MKRILKSSLVFPYWAVFRNLKGRLNNMNDLNLVTLSSPTSFATESYKLLRTNLNFKNVKNKYQVMLLTSAGRQEGKTTTICNLAVTLAQSDKRVLLIDADLRLPHVNMIFGINKRQTGLSNMLVDDLPLDAVATKVKDLEKLEILTAGNKQVSPTELLNSEAFESMILACKQEYDIILIDTPPVLIFADASIISKMADGVILVVAAQETKKEMAVEAKKALDKVGAVIIGVVLTKVKFKKKANYYRYDKYSEDKVKSK</sequence>
<dbReference type="OrthoDB" id="9794577at2"/>
<dbReference type="EMBL" id="WJBD01000034">
    <property type="protein sequence ID" value="MBC3889962.1"/>
    <property type="molecule type" value="Genomic_DNA"/>
</dbReference>
<keyword evidence="4" id="KW-0547">Nucleotide-binding</keyword>
<proteinExistence type="inferred from homology"/>
<dbReference type="Proteomes" id="UP000616595">
    <property type="component" value="Unassembled WGS sequence"/>
</dbReference>
<gene>
    <name evidence="10" type="ORF">GH810_16810</name>
</gene>
<dbReference type="GO" id="GO:0004715">
    <property type="term" value="F:non-membrane spanning protein tyrosine kinase activity"/>
    <property type="evidence" value="ECO:0007669"/>
    <property type="project" value="UniProtKB-EC"/>
</dbReference>
<evidence type="ECO:0000256" key="6">
    <source>
        <dbReference type="ARBA" id="ARBA00022840"/>
    </source>
</evidence>
<keyword evidence="11" id="KW-1185">Reference proteome</keyword>
<evidence type="ECO:0000256" key="8">
    <source>
        <dbReference type="ARBA" id="ARBA00051245"/>
    </source>
</evidence>
<dbReference type="InterPro" id="IPR005702">
    <property type="entry name" value="Wzc-like_C"/>
</dbReference>
<dbReference type="GO" id="GO:0005886">
    <property type="term" value="C:plasma membrane"/>
    <property type="evidence" value="ECO:0007669"/>
    <property type="project" value="TreeGrafter"/>
</dbReference>
<evidence type="ECO:0000313" key="10">
    <source>
        <dbReference type="EMBL" id="MBC3889962.1"/>
    </source>
</evidence>
<evidence type="ECO:0000256" key="7">
    <source>
        <dbReference type="ARBA" id="ARBA00023137"/>
    </source>
</evidence>
<dbReference type="CDD" id="cd05387">
    <property type="entry name" value="BY-kinase"/>
    <property type="match status" value="1"/>
</dbReference>
<evidence type="ECO:0000256" key="3">
    <source>
        <dbReference type="ARBA" id="ARBA00022679"/>
    </source>
</evidence>
<evidence type="ECO:0000256" key="4">
    <source>
        <dbReference type="ARBA" id="ARBA00022741"/>
    </source>
</evidence>
<dbReference type="NCBIfam" id="TIGR01007">
    <property type="entry name" value="eps_fam"/>
    <property type="match status" value="1"/>
</dbReference>